<dbReference type="AlphaFoldDB" id="A0A382VEE0"/>
<feature type="non-terminal residue" evidence="1">
    <location>
        <position position="129"/>
    </location>
</feature>
<dbReference type="Gene3D" id="3.60.20.10">
    <property type="entry name" value="Glutamine Phosphoribosylpyrophosphate, subunit 1, domain 1"/>
    <property type="match status" value="1"/>
</dbReference>
<dbReference type="InterPro" id="IPR010430">
    <property type="entry name" value="DUF1028"/>
</dbReference>
<evidence type="ECO:0008006" key="2">
    <source>
        <dbReference type="Google" id="ProtNLM"/>
    </source>
</evidence>
<organism evidence="1">
    <name type="scientific">marine metagenome</name>
    <dbReference type="NCBI Taxonomy" id="408172"/>
    <lineage>
        <taxon>unclassified sequences</taxon>
        <taxon>metagenomes</taxon>
        <taxon>ecological metagenomes</taxon>
    </lineage>
</organism>
<dbReference type="EMBL" id="UINC01150935">
    <property type="protein sequence ID" value="SVD44258.1"/>
    <property type="molecule type" value="Genomic_DNA"/>
</dbReference>
<sequence>MTFVALLPASLSATWSVIAIDTRTGQIVIASATCVPQANLRGFPADGLMDIQAIIVPGVGVAAAQAGVDRSRSNQRLIYEELKAGSSPRIILDLLRADPDIQRRQFAIVDVQGRSVAFSGTRNGVASLS</sequence>
<gene>
    <name evidence="1" type="ORF">METZ01_LOCUS397112</name>
</gene>
<protein>
    <recommendedName>
        <fullName evidence="2">DUF1028 domain-containing protein</fullName>
    </recommendedName>
</protein>
<accession>A0A382VEE0</accession>
<dbReference type="Pfam" id="PF06267">
    <property type="entry name" value="DUF1028"/>
    <property type="match status" value="1"/>
</dbReference>
<dbReference type="SUPFAM" id="SSF56235">
    <property type="entry name" value="N-terminal nucleophile aminohydrolases (Ntn hydrolases)"/>
    <property type="match status" value="1"/>
</dbReference>
<reference evidence="1" key="1">
    <citation type="submission" date="2018-05" db="EMBL/GenBank/DDBJ databases">
        <authorList>
            <person name="Lanie J.A."/>
            <person name="Ng W.-L."/>
            <person name="Kazmierczak K.M."/>
            <person name="Andrzejewski T.M."/>
            <person name="Davidsen T.M."/>
            <person name="Wayne K.J."/>
            <person name="Tettelin H."/>
            <person name="Glass J.I."/>
            <person name="Rusch D."/>
            <person name="Podicherti R."/>
            <person name="Tsui H.-C.T."/>
            <person name="Winkler M.E."/>
        </authorList>
    </citation>
    <scope>NUCLEOTIDE SEQUENCE</scope>
</reference>
<evidence type="ECO:0000313" key="1">
    <source>
        <dbReference type="EMBL" id="SVD44258.1"/>
    </source>
</evidence>
<name>A0A382VEE0_9ZZZZ</name>
<dbReference type="InterPro" id="IPR029055">
    <property type="entry name" value="Ntn_hydrolases_N"/>
</dbReference>
<proteinExistence type="predicted"/>